<evidence type="ECO:0000259" key="11">
    <source>
        <dbReference type="Pfam" id="PF05134"/>
    </source>
</evidence>
<dbReference type="InterPro" id="IPR043129">
    <property type="entry name" value="ATPase_NBD"/>
</dbReference>
<dbReference type="NCBIfam" id="TIGR01709">
    <property type="entry name" value="typeII_sec_gspL"/>
    <property type="match status" value="1"/>
</dbReference>
<evidence type="ECO:0000256" key="5">
    <source>
        <dbReference type="ARBA" id="ARBA00022519"/>
    </source>
</evidence>
<dbReference type="CDD" id="cd24017">
    <property type="entry name" value="ASKHA_T2SSL_N"/>
    <property type="match status" value="1"/>
</dbReference>
<dbReference type="GO" id="GO:0015628">
    <property type="term" value="P:protein secretion by the type II secretion system"/>
    <property type="evidence" value="ECO:0007669"/>
    <property type="project" value="InterPro"/>
</dbReference>
<evidence type="ECO:0000256" key="9">
    <source>
        <dbReference type="ARBA" id="ARBA00023136"/>
    </source>
</evidence>
<dbReference type="Gene3D" id="3.30.1360.100">
    <property type="entry name" value="General secretion pathway protein M, EpsM"/>
    <property type="match status" value="1"/>
</dbReference>
<dbReference type="Gene3D" id="3.30.420.380">
    <property type="match status" value="1"/>
</dbReference>
<keyword evidence="3 10" id="KW-0813">Transport</keyword>
<reference evidence="13 14" key="1">
    <citation type="submission" date="2018-06" db="EMBL/GenBank/DDBJ databases">
        <authorList>
            <consortium name="Pathogen Informatics"/>
            <person name="Doyle S."/>
        </authorList>
    </citation>
    <scope>NUCLEOTIDE SEQUENCE [LARGE SCALE GENOMIC DNA]</scope>
    <source>
        <strain evidence="13 14">NCTC13316</strain>
    </source>
</reference>
<feature type="domain" description="GspL periplasmic" evidence="12">
    <location>
        <begin position="235"/>
        <end position="380"/>
    </location>
</feature>
<dbReference type="EMBL" id="UGOD01000001">
    <property type="protein sequence ID" value="STX51893.1"/>
    <property type="molecule type" value="Genomic_DNA"/>
</dbReference>
<dbReference type="OrthoDB" id="7011844at2"/>
<proteinExistence type="inferred from homology"/>
<dbReference type="GO" id="GO:0015627">
    <property type="term" value="C:type II protein secretion system complex"/>
    <property type="evidence" value="ECO:0007669"/>
    <property type="project" value="InterPro"/>
</dbReference>
<protein>
    <recommendedName>
        <fullName evidence="10">Type II secretion system protein L</fullName>
        <shortName evidence="10">T2SS protein L</shortName>
    </recommendedName>
</protein>
<dbReference type="InterPro" id="IPR025691">
    <property type="entry name" value="GspL_pp_dom"/>
</dbReference>
<keyword evidence="14" id="KW-1185">Reference proteome</keyword>
<dbReference type="InterPro" id="IPR007812">
    <property type="entry name" value="T2SS_protein-GspL"/>
</dbReference>
<keyword evidence="9" id="KW-0472">Membrane</keyword>
<evidence type="ECO:0000259" key="12">
    <source>
        <dbReference type="Pfam" id="PF12693"/>
    </source>
</evidence>
<comment type="subcellular location">
    <subcellularLocation>
        <location evidence="1">Cell inner membrane</location>
        <topology evidence="1">Single-pass membrane protein</topology>
    </subcellularLocation>
</comment>
<accession>A0A378JNM3</accession>
<evidence type="ECO:0000256" key="7">
    <source>
        <dbReference type="ARBA" id="ARBA00022927"/>
    </source>
</evidence>
<dbReference type="SUPFAM" id="SSF53067">
    <property type="entry name" value="Actin-like ATPase domain"/>
    <property type="match status" value="1"/>
</dbReference>
<dbReference type="InterPro" id="IPR024230">
    <property type="entry name" value="GspL_cyto_dom"/>
</dbReference>
<evidence type="ECO:0000256" key="2">
    <source>
        <dbReference type="ARBA" id="ARBA00005318"/>
    </source>
</evidence>
<name>A0A378JNM3_9GAMM</name>
<dbReference type="Pfam" id="PF12693">
    <property type="entry name" value="GspL_C"/>
    <property type="match status" value="1"/>
</dbReference>
<organism evidence="13 14">
    <name type="scientific">Legionella busanensis</name>
    <dbReference type="NCBI Taxonomy" id="190655"/>
    <lineage>
        <taxon>Bacteria</taxon>
        <taxon>Pseudomonadati</taxon>
        <taxon>Pseudomonadota</taxon>
        <taxon>Gammaproteobacteria</taxon>
        <taxon>Legionellales</taxon>
        <taxon>Legionellaceae</taxon>
        <taxon>Legionella</taxon>
    </lineage>
</organism>
<dbReference type="GO" id="GO:0005886">
    <property type="term" value="C:plasma membrane"/>
    <property type="evidence" value="ECO:0007669"/>
    <property type="project" value="UniProtKB-SubCell"/>
</dbReference>
<evidence type="ECO:0000256" key="4">
    <source>
        <dbReference type="ARBA" id="ARBA00022475"/>
    </source>
</evidence>
<dbReference type="GO" id="GO:0009276">
    <property type="term" value="C:Gram-negative-bacterium-type cell wall"/>
    <property type="evidence" value="ECO:0007669"/>
    <property type="project" value="InterPro"/>
</dbReference>
<keyword evidence="7 10" id="KW-0653">Protein transport</keyword>
<evidence type="ECO:0000256" key="8">
    <source>
        <dbReference type="ARBA" id="ARBA00022989"/>
    </source>
</evidence>
<sequence>MSTCFLFIKYLTDEGCLSLSLNAQGTLDAPLAQRSFAELQQLQTISTKIIVVAPAEYFSFHRVELAWLPEKKARAAIPYALEEKLAENVEELHFSFDKHHYYQDHYLVVVCKKSYLTQIISLLDDHNIQFNSFTLDWFALDNNEACLINNNLLVHDDLAFNGLLNLELANVYFKQLPSDLTVYIFDENPVITIPQSLLIHDEPLVWIAKRLHTRHLLNICQGPLSHNPTTSKVKKWYYAAATMTLLWLISLLTLTSLKIHALNTKLTEVDGQIATIYRQFFPQAQQVISPRFRISQLLKGQSNPDNNFWVLLNELTETLSNNNSTIEQLRFQNQIMQITVISNDFNSLEGLQTSLQQRRINVRQTQASSKDGQVVGVLELSL</sequence>
<keyword evidence="4" id="KW-1003">Cell membrane</keyword>
<dbReference type="Proteomes" id="UP000254794">
    <property type="component" value="Unassembled WGS sequence"/>
</dbReference>
<comment type="function">
    <text evidence="10">Inner membrane component of the type II secretion system required for the energy-dependent secretion of extracellular factors such as proteases and toxins from the periplasm.</text>
</comment>
<evidence type="ECO:0000256" key="1">
    <source>
        <dbReference type="ARBA" id="ARBA00004377"/>
    </source>
</evidence>
<evidence type="ECO:0000256" key="6">
    <source>
        <dbReference type="ARBA" id="ARBA00022692"/>
    </source>
</evidence>
<dbReference type="AlphaFoldDB" id="A0A378JNM3"/>
<evidence type="ECO:0000256" key="10">
    <source>
        <dbReference type="PIRNR" id="PIRNR015761"/>
    </source>
</evidence>
<dbReference type="RefSeq" id="WP_160116191.1">
    <property type="nucleotide sequence ID" value="NZ_UGOD01000001.1"/>
</dbReference>
<comment type="similarity">
    <text evidence="2 10">Belongs to the GSP L family.</text>
</comment>
<keyword evidence="8" id="KW-1133">Transmembrane helix</keyword>
<keyword evidence="6" id="KW-0812">Transmembrane</keyword>
<dbReference type="Pfam" id="PF05134">
    <property type="entry name" value="T2SSL"/>
    <property type="match status" value="1"/>
</dbReference>
<feature type="domain" description="GspL cytoplasmic actin-ATPase-like" evidence="11">
    <location>
        <begin position="32"/>
        <end position="194"/>
    </location>
</feature>
<evidence type="ECO:0000256" key="3">
    <source>
        <dbReference type="ARBA" id="ARBA00022448"/>
    </source>
</evidence>
<evidence type="ECO:0000313" key="13">
    <source>
        <dbReference type="EMBL" id="STX51893.1"/>
    </source>
</evidence>
<dbReference type="PIRSF" id="PIRSF015761">
    <property type="entry name" value="Protein_L"/>
    <property type="match status" value="1"/>
</dbReference>
<evidence type="ECO:0000313" key="14">
    <source>
        <dbReference type="Proteomes" id="UP000254794"/>
    </source>
</evidence>
<gene>
    <name evidence="13" type="ORF">NCTC13316_01993</name>
</gene>
<keyword evidence="5" id="KW-0997">Cell inner membrane</keyword>